<feature type="region of interest" description="Disordered" evidence="9">
    <location>
        <begin position="199"/>
        <end position="278"/>
    </location>
</feature>
<evidence type="ECO:0000256" key="2">
    <source>
        <dbReference type="ARBA" id="ARBA00012483"/>
    </source>
</evidence>
<dbReference type="GO" id="GO:0008270">
    <property type="term" value="F:zinc ion binding"/>
    <property type="evidence" value="ECO:0007669"/>
    <property type="project" value="UniProtKB-KW"/>
</dbReference>
<dbReference type="EC" id="2.3.2.27" evidence="2"/>
<evidence type="ECO:0000256" key="1">
    <source>
        <dbReference type="ARBA" id="ARBA00000900"/>
    </source>
</evidence>
<evidence type="ECO:0000256" key="8">
    <source>
        <dbReference type="PROSITE-ProRule" id="PRU00175"/>
    </source>
</evidence>
<feature type="compositionally biased region" description="Polar residues" evidence="9">
    <location>
        <begin position="307"/>
        <end position="331"/>
    </location>
</feature>
<dbReference type="SMART" id="SM00184">
    <property type="entry name" value="RING"/>
    <property type="match status" value="1"/>
</dbReference>
<dbReference type="PROSITE" id="PS50089">
    <property type="entry name" value="ZF_RING_2"/>
    <property type="match status" value="1"/>
</dbReference>
<dbReference type="PANTHER" id="PTHR46463:SF74">
    <property type="entry name" value="RING-TYPE DOMAIN-CONTAINING PROTEIN"/>
    <property type="match status" value="1"/>
</dbReference>
<evidence type="ECO:0000313" key="11">
    <source>
        <dbReference type="EMBL" id="CUG74956.1"/>
    </source>
</evidence>
<keyword evidence="5 8" id="KW-0863">Zinc-finger</keyword>
<keyword evidence="6" id="KW-0833">Ubl conjugation pathway</keyword>
<keyword evidence="4" id="KW-0479">Metal-binding</keyword>
<protein>
    <recommendedName>
        <fullName evidence="2">RING-type E3 ubiquitin transferase</fullName>
        <ecNumber evidence="2">2.3.2.27</ecNumber>
    </recommendedName>
</protein>
<gene>
    <name evidence="11" type="ORF">BSAL_84600</name>
</gene>
<evidence type="ECO:0000256" key="5">
    <source>
        <dbReference type="ARBA" id="ARBA00022771"/>
    </source>
</evidence>
<dbReference type="Gene3D" id="3.30.40.10">
    <property type="entry name" value="Zinc/RING finger domain, C3HC4 (zinc finger)"/>
    <property type="match status" value="1"/>
</dbReference>
<evidence type="ECO:0000259" key="10">
    <source>
        <dbReference type="PROSITE" id="PS50089"/>
    </source>
</evidence>
<evidence type="ECO:0000256" key="6">
    <source>
        <dbReference type="ARBA" id="ARBA00022786"/>
    </source>
</evidence>
<dbReference type="VEuPathDB" id="TriTrypDB:BSAL_84600"/>
<feature type="compositionally biased region" description="Low complexity" evidence="9">
    <location>
        <begin position="344"/>
        <end position="362"/>
    </location>
</feature>
<dbReference type="GO" id="GO:0061630">
    <property type="term" value="F:ubiquitin protein ligase activity"/>
    <property type="evidence" value="ECO:0007669"/>
    <property type="project" value="UniProtKB-EC"/>
</dbReference>
<keyword evidence="12" id="KW-1185">Reference proteome</keyword>
<dbReference type="PANTHER" id="PTHR46463">
    <property type="entry name" value="ZINC FINGER, RING/FYVE/PHD-TYPE"/>
    <property type="match status" value="1"/>
</dbReference>
<feature type="domain" description="RING-type" evidence="10">
    <location>
        <begin position="122"/>
        <end position="163"/>
    </location>
</feature>
<dbReference type="AlphaFoldDB" id="A0A0S4J358"/>
<feature type="region of interest" description="Disordered" evidence="9">
    <location>
        <begin position="300"/>
        <end position="385"/>
    </location>
</feature>
<dbReference type="InterPro" id="IPR001841">
    <property type="entry name" value="Znf_RING"/>
</dbReference>
<evidence type="ECO:0000256" key="7">
    <source>
        <dbReference type="ARBA" id="ARBA00022833"/>
    </source>
</evidence>
<dbReference type="Proteomes" id="UP000051952">
    <property type="component" value="Unassembled WGS sequence"/>
</dbReference>
<evidence type="ECO:0000256" key="4">
    <source>
        <dbReference type="ARBA" id="ARBA00022723"/>
    </source>
</evidence>
<sequence>MRREASGDVSTIGEASFATSSSRDQVSGDAPIPWQSSSMALPVGGLSSRPPSSGNLQIVASVGGGGRRLPSTDQLSATLPSRQDTLSAGHFSVHSPLSPAGSIHSANSTAAFSVGQYRFSYCPICFEHFTVENPAMVLVCGHVFHAQCHLAWRDRSDTCAVCSAVIDDTKVRMMHGTDLHARAGKGPLPAVPVLAVPSAVTQPTGNGDGTPPSKRPPMAPRSPSGRTTANSTTNVGRSTPPPVVLVHVVGGHGDDDLDGDLDTMPRTSQRSGSRGGLAGGVDGFVHTVQRAFACFRCGARSRPPQHPMSSASSMHGGSTRSRPTAQLSASQLRGEVTPLRAERSAASSRASHHSSPPTAAAPYEEQERRMMEQKVQSSSSSGSAA</sequence>
<evidence type="ECO:0000256" key="9">
    <source>
        <dbReference type="SAM" id="MobiDB-lite"/>
    </source>
</evidence>
<dbReference type="Pfam" id="PF13639">
    <property type="entry name" value="zf-RING_2"/>
    <property type="match status" value="1"/>
</dbReference>
<evidence type="ECO:0000313" key="12">
    <source>
        <dbReference type="Proteomes" id="UP000051952"/>
    </source>
</evidence>
<dbReference type="EMBL" id="CYKH01000977">
    <property type="protein sequence ID" value="CUG74956.1"/>
    <property type="molecule type" value="Genomic_DNA"/>
</dbReference>
<keyword evidence="3" id="KW-0808">Transferase</keyword>
<proteinExistence type="predicted"/>
<comment type="catalytic activity">
    <reaction evidence="1">
        <text>S-ubiquitinyl-[E2 ubiquitin-conjugating enzyme]-L-cysteine + [acceptor protein]-L-lysine = [E2 ubiquitin-conjugating enzyme]-L-cysteine + N(6)-ubiquitinyl-[acceptor protein]-L-lysine.</text>
        <dbReference type="EC" id="2.3.2.27"/>
    </reaction>
</comment>
<dbReference type="InterPro" id="IPR013083">
    <property type="entry name" value="Znf_RING/FYVE/PHD"/>
</dbReference>
<organism evidence="11 12">
    <name type="scientific">Bodo saltans</name>
    <name type="common">Flagellated protozoan</name>
    <dbReference type="NCBI Taxonomy" id="75058"/>
    <lineage>
        <taxon>Eukaryota</taxon>
        <taxon>Discoba</taxon>
        <taxon>Euglenozoa</taxon>
        <taxon>Kinetoplastea</taxon>
        <taxon>Metakinetoplastina</taxon>
        <taxon>Eubodonida</taxon>
        <taxon>Bodonidae</taxon>
        <taxon>Bodo</taxon>
    </lineage>
</organism>
<feature type="compositionally biased region" description="Polar residues" evidence="9">
    <location>
        <begin position="224"/>
        <end position="237"/>
    </location>
</feature>
<dbReference type="SUPFAM" id="SSF57850">
    <property type="entry name" value="RING/U-box"/>
    <property type="match status" value="1"/>
</dbReference>
<evidence type="ECO:0000256" key="3">
    <source>
        <dbReference type="ARBA" id="ARBA00022679"/>
    </source>
</evidence>
<accession>A0A0S4J358</accession>
<dbReference type="OrthoDB" id="8062037at2759"/>
<feature type="region of interest" description="Disordered" evidence="9">
    <location>
        <begin position="1"/>
        <end position="74"/>
    </location>
</feature>
<keyword evidence="7" id="KW-0862">Zinc</keyword>
<feature type="compositionally biased region" description="Polar residues" evidence="9">
    <location>
        <begin position="49"/>
        <end position="58"/>
    </location>
</feature>
<name>A0A0S4J358_BODSA</name>
<reference evidence="12" key="1">
    <citation type="submission" date="2015-09" db="EMBL/GenBank/DDBJ databases">
        <authorList>
            <consortium name="Pathogen Informatics"/>
        </authorList>
    </citation>
    <scope>NUCLEOTIDE SEQUENCE [LARGE SCALE GENOMIC DNA]</scope>
    <source>
        <strain evidence="12">Lake Konstanz</strain>
    </source>
</reference>